<reference evidence="1 3" key="2">
    <citation type="journal article" date="2014" name="BMC Genomics">
        <title>An improved genome release (version Mt4.0) for the model legume Medicago truncatula.</title>
        <authorList>
            <person name="Tang H."/>
            <person name="Krishnakumar V."/>
            <person name="Bidwell S."/>
            <person name="Rosen B."/>
            <person name="Chan A."/>
            <person name="Zhou S."/>
            <person name="Gentzbittel L."/>
            <person name="Childs K.L."/>
            <person name="Yandell M."/>
            <person name="Gundlach H."/>
            <person name="Mayer K.F."/>
            <person name="Schwartz D.C."/>
            <person name="Town C.D."/>
        </authorList>
    </citation>
    <scope>GENOME REANNOTATION</scope>
    <source>
        <strain evidence="2 3">cv. Jemalong A17</strain>
    </source>
</reference>
<reference evidence="1 3" key="1">
    <citation type="journal article" date="2011" name="Nature">
        <title>The Medicago genome provides insight into the evolution of rhizobial symbioses.</title>
        <authorList>
            <person name="Young N.D."/>
            <person name="Debelle F."/>
            <person name="Oldroyd G.E."/>
            <person name="Geurts R."/>
            <person name="Cannon S.B."/>
            <person name="Udvardi M.K."/>
            <person name="Benedito V.A."/>
            <person name="Mayer K.F."/>
            <person name="Gouzy J."/>
            <person name="Schoof H."/>
            <person name="Van de Peer Y."/>
            <person name="Proost S."/>
            <person name="Cook D.R."/>
            <person name="Meyers B.C."/>
            <person name="Spannagl M."/>
            <person name="Cheung F."/>
            <person name="De Mita S."/>
            <person name="Krishnakumar V."/>
            <person name="Gundlach H."/>
            <person name="Zhou S."/>
            <person name="Mudge J."/>
            <person name="Bharti A.K."/>
            <person name="Murray J.D."/>
            <person name="Naoumkina M.A."/>
            <person name="Rosen B."/>
            <person name="Silverstein K.A."/>
            <person name="Tang H."/>
            <person name="Rombauts S."/>
            <person name="Zhao P.X."/>
            <person name="Zhou P."/>
            <person name="Barbe V."/>
            <person name="Bardou P."/>
            <person name="Bechner M."/>
            <person name="Bellec A."/>
            <person name="Berger A."/>
            <person name="Berges H."/>
            <person name="Bidwell S."/>
            <person name="Bisseling T."/>
            <person name="Choisne N."/>
            <person name="Couloux A."/>
            <person name="Denny R."/>
            <person name="Deshpande S."/>
            <person name="Dai X."/>
            <person name="Doyle J.J."/>
            <person name="Dudez A.M."/>
            <person name="Farmer A.D."/>
            <person name="Fouteau S."/>
            <person name="Franken C."/>
            <person name="Gibelin C."/>
            <person name="Gish J."/>
            <person name="Goldstein S."/>
            <person name="Gonzalez A.J."/>
            <person name="Green P.J."/>
            <person name="Hallab A."/>
            <person name="Hartog M."/>
            <person name="Hua A."/>
            <person name="Humphray S.J."/>
            <person name="Jeong D.H."/>
            <person name="Jing Y."/>
            <person name="Jocker A."/>
            <person name="Kenton S.M."/>
            <person name="Kim D.J."/>
            <person name="Klee K."/>
            <person name="Lai H."/>
            <person name="Lang C."/>
            <person name="Lin S."/>
            <person name="Macmil S.L."/>
            <person name="Magdelenat G."/>
            <person name="Matthews L."/>
            <person name="McCorrison J."/>
            <person name="Monaghan E.L."/>
            <person name="Mun J.H."/>
            <person name="Najar F.Z."/>
            <person name="Nicholson C."/>
            <person name="Noirot C."/>
            <person name="O'Bleness M."/>
            <person name="Paule C.R."/>
            <person name="Poulain J."/>
            <person name="Prion F."/>
            <person name="Qin B."/>
            <person name="Qu C."/>
            <person name="Retzel E.F."/>
            <person name="Riddle C."/>
            <person name="Sallet E."/>
            <person name="Samain S."/>
            <person name="Samson N."/>
            <person name="Sanders I."/>
            <person name="Saurat O."/>
            <person name="Scarpelli C."/>
            <person name="Schiex T."/>
            <person name="Segurens B."/>
            <person name="Severin A.J."/>
            <person name="Sherrier D.J."/>
            <person name="Shi R."/>
            <person name="Sims S."/>
            <person name="Singer S.R."/>
            <person name="Sinharoy S."/>
            <person name="Sterck L."/>
            <person name="Viollet A."/>
            <person name="Wang B.B."/>
            <person name="Wang K."/>
            <person name="Wang M."/>
            <person name="Wang X."/>
            <person name="Warfsmann J."/>
            <person name="Weissenbach J."/>
            <person name="White D.D."/>
            <person name="White J.D."/>
            <person name="Wiley G.B."/>
            <person name="Wincker P."/>
            <person name="Xing Y."/>
            <person name="Yang L."/>
            <person name="Yao Z."/>
            <person name="Ying F."/>
            <person name="Zhai J."/>
            <person name="Zhou L."/>
            <person name="Zuber A."/>
            <person name="Denarie J."/>
            <person name="Dixon R.A."/>
            <person name="May G.D."/>
            <person name="Schwartz D.C."/>
            <person name="Rogers J."/>
            <person name="Quetier F."/>
            <person name="Town C.D."/>
            <person name="Roe B.A."/>
        </authorList>
    </citation>
    <scope>NUCLEOTIDE SEQUENCE [LARGE SCALE GENOMIC DNA]</scope>
    <source>
        <strain evidence="1">A17</strain>
        <strain evidence="2 3">cv. Jemalong A17</strain>
    </source>
</reference>
<dbReference type="EnsemblPlants" id="AES81546">
    <property type="protein sequence ID" value="AES81546"/>
    <property type="gene ID" value="MTR_7g093960"/>
</dbReference>
<evidence type="ECO:0000313" key="3">
    <source>
        <dbReference type="Proteomes" id="UP000002051"/>
    </source>
</evidence>
<organism evidence="1 3">
    <name type="scientific">Medicago truncatula</name>
    <name type="common">Barrel medic</name>
    <name type="synonym">Medicago tribuloides</name>
    <dbReference type="NCBI Taxonomy" id="3880"/>
    <lineage>
        <taxon>Eukaryota</taxon>
        <taxon>Viridiplantae</taxon>
        <taxon>Streptophyta</taxon>
        <taxon>Embryophyta</taxon>
        <taxon>Tracheophyta</taxon>
        <taxon>Spermatophyta</taxon>
        <taxon>Magnoliopsida</taxon>
        <taxon>eudicotyledons</taxon>
        <taxon>Gunneridae</taxon>
        <taxon>Pentapetalae</taxon>
        <taxon>rosids</taxon>
        <taxon>fabids</taxon>
        <taxon>Fabales</taxon>
        <taxon>Fabaceae</taxon>
        <taxon>Papilionoideae</taxon>
        <taxon>50 kb inversion clade</taxon>
        <taxon>NPAAA clade</taxon>
        <taxon>Hologalegina</taxon>
        <taxon>IRL clade</taxon>
        <taxon>Trifolieae</taxon>
        <taxon>Medicago</taxon>
    </lineage>
</organism>
<protein>
    <submittedName>
        <fullName evidence="1 2">Uncharacterized protein</fullName>
    </submittedName>
</protein>
<dbReference type="HOGENOM" id="CLU_3109476_0_0_1"/>
<sequence length="51" mass="6055">MAKFMIQTPANHSWRENLFMFFFGGWDAKDDIGMLYALEGPNDKNAKEWHF</sequence>
<keyword evidence="3" id="KW-1185">Reference proteome</keyword>
<name>G7KWD6_MEDTR</name>
<dbReference type="AlphaFoldDB" id="G7KWD6"/>
<evidence type="ECO:0000313" key="1">
    <source>
        <dbReference type="EMBL" id="AES81546.1"/>
    </source>
</evidence>
<reference evidence="2" key="3">
    <citation type="submission" date="2015-04" db="UniProtKB">
        <authorList>
            <consortium name="EnsemblPlants"/>
        </authorList>
    </citation>
    <scope>IDENTIFICATION</scope>
    <source>
        <strain evidence="2">cv. Jemalong A17</strain>
    </source>
</reference>
<dbReference type="PaxDb" id="3880-AES81546"/>
<dbReference type="Proteomes" id="UP000002051">
    <property type="component" value="Unassembled WGS sequence"/>
</dbReference>
<accession>G7KWD6</accession>
<gene>
    <name evidence="1" type="ordered locus">MTR_7g093960</name>
</gene>
<dbReference type="EMBL" id="CM001223">
    <property type="protein sequence ID" value="AES81546.1"/>
    <property type="molecule type" value="Genomic_DNA"/>
</dbReference>
<evidence type="ECO:0000313" key="2">
    <source>
        <dbReference type="EnsemblPlants" id="AES81546"/>
    </source>
</evidence>
<proteinExistence type="predicted"/>